<feature type="compositionally biased region" description="Low complexity" evidence="1">
    <location>
        <begin position="61"/>
        <end position="72"/>
    </location>
</feature>
<name>A0A9P9DKL4_9HYPO</name>
<feature type="region of interest" description="Disordered" evidence="1">
    <location>
        <begin position="300"/>
        <end position="367"/>
    </location>
</feature>
<proteinExistence type="predicted"/>
<sequence>MATDSTDASFESDLFSDSGSSEAFEPLDSIDRNFPALNWALQTLLSGFKESCQARRRPGQSETSSGTGSESSRPLRAAMSSDLPSNPCLKRWHRQSDDEGSGNGDMPPPRKRAALPQSKQRPQQLACPFWKRNPGQHQACFSKIMRRIRDVKQHLTRKHTPEFYCERCWAIFHSDISHRRHVEGLSGEACVNDPTTVLDGITHQRHKRLSKKSDPKLSDQEQWFAVWDIIFPGFQRPVSAYLDPDLSEEIGGFREYCFQNGPATLEQALADKIPETEKRQQVVRIFQTGLSQLFEAWCSSRDSPETSSGNGSSSTSQSGTRQPQCQPTPSSSSDNSFLIRENPPLIDLQPNHAAPNHGMDTVPPYQCDDASQQVQLPLGNVVNGDFQVSDQDFINMDPNMPLHSWPETGETSTGQFVFDLTACSSAMVNPDDQQIDGAMDFNSFLNYAGDTNLNQ</sequence>
<keyword evidence="3" id="KW-1185">Reference proteome</keyword>
<evidence type="ECO:0000313" key="3">
    <source>
        <dbReference type="Proteomes" id="UP000717696"/>
    </source>
</evidence>
<evidence type="ECO:0000256" key="1">
    <source>
        <dbReference type="SAM" id="MobiDB-lite"/>
    </source>
</evidence>
<gene>
    <name evidence="2" type="ORF">B0J13DRAFT_567770</name>
</gene>
<dbReference type="AlphaFoldDB" id="A0A9P9DKL4"/>
<feature type="compositionally biased region" description="Low complexity" evidence="1">
    <location>
        <begin position="306"/>
        <end position="333"/>
    </location>
</feature>
<dbReference type="OrthoDB" id="5105212at2759"/>
<feature type="compositionally biased region" description="Polar residues" evidence="1">
    <location>
        <begin position="1"/>
        <end position="21"/>
    </location>
</feature>
<feature type="region of interest" description="Disordered" evidence="1">
    <location>
        <begin position="1"/>
        <end position="26"/>
    </location>
</feature>
<evidence type="ECO:0000313" key="2">
    <source>
        <dbReference type="EMBL" id="KAH7120296.1"/>
    </source>
</evidence>
<dbReference type="PANTHER" id="PTHR38166:SF1">
    <property type="entry name" value="C2H2-TYPE DOMAIN-CONTAINING PROTEIN"/>
    <property type="match status" value="1"/>
</dbReference>
<evidence type="ECO:0008006" key="4">
    <source>
        <dbReference type="Google" id="ProtNLM"/>
    </source>
</evidence>
<comment type="caution">
    <text evidence="2">The sequence shown here is derived from an EMBL/GenBank/DDBJ whole genome shotgun (WGS) entry which is preliminary data.</text>
</comment>
<reference evidence="2" key="1">
    <citation type="journal article" date="2021" name="Nat. Commun.">
        <title>Genetic determinants of endophytism in the Arabidopsis root mycobiome.</title>
        <authorList>
            <person name="Mesny F."/>
            <person name="Miyauchi S."/>
            <person name="Thiergart T."/>
            <person name="Pickel B."/>
            <person name="Atanasova L."/>
            <person name="Karlsson M."/>
            <person name="Huettel B."/>
            <person name="Barry K.W."/>
            <person name="Haridas S."/>
            <person name="Chen C."/>
            <person name="Bauer D."/>
            <person name="Andreopoulos W."/>
            <person name="Pangilinan J."/>
            <person name="LaButti K."/>
            <person name="Riley R."/>
            <person name="Lipzen A."/>
            <person name="Clum A."/>
            <person name="Drula E."/>
            <person name="Henrissat B."/>
            <person name="Kohler A."/>
            <person name="Grigoriev I.V."/>
            <person name="Martin F.M."/>
            <person name="Hacquard S."/>
        </authorList>
    </citation>
    <scope>NUCLEOTIDE SEQUENCE</scope>
    <source>
        <strain evidence="2">MPI-CAGE-AT-0021</strain>
    </source>
</reference>
<dbReference type="PANTHER" id="PTHR38166">
    <property type="entry name" value="C2H2-TYPE DOMAIN-CONTAINING PROTEIN-RELATED"/>
    <property type="match status" value="1"/>
</dbReference>
<protein>
    <recommendedName>
        <fullName evidence="4">C2H2-type domain-containing protein</fullName>
    </recommendedName>
</protein>
<dbReference type="EMBL" id="JAGMUU010000028">
    <property type="protein sequence ID" value="KAH7120296.1"/>
    <property type="molecule type" value="Genomic_DNA"/>
</dbReference>
<accession>A0A9P9DKL4</accession>
<feature type="region of interest" description="Disordered" evidence="1">
    <location>
        <begin position="51"/>
        <end position="124"/>
    </location>
</feature>
<dbReference type="Proteomes" id="UP000717696">
    <property type="component" value="Unassembled WGS sequence"/>
</dbReference>
<organism evidence="2 3">
    <name type="scientific">Dactylonectria estremocensis</name>
    <dbReference type="NCBI Taxonomy" id="1079267"/>
    <lineage>
        <taxon>Eukaryota</taxon>
        <taxon>Fungi</taxon>
        <taxon>Dikarya</taxon>
        <taxon>Ascomycota</taxon>
        <taxon>Pezizomycotina</taxon>
        <taxon>Sordariomycetes</taxon>
        <taxon>Hypocreomycetidae</taxon>
        <taxon>Hypocreales</taxon>
        <taxon>Nectriaceae</taxon>
        <taxon>Dactylonectria</taxon>
    </lineage>
</organism>